<comment type="caution">
    <text evidence="1">The sequence shown here is derived from an EMBL/GenBank/DDBJ whole genome shotgun (WGS) entry which is preliminary data.</text>
</comment>
<evidence type="ECO:0000313" key="1">
    <source>
        <dbReference type="EMBL" id="CAG8600439.1"/>
    </source>
</evidence>
<sequence>MLDLITCYDSLNNLKKVSLETLTNNCEDFLRQELIKLLNFIIRREAFDEFRKVSLEIICKDPDLLFNSDEFPKTLYELIQLVRFHQINGAEFMLEVWPYRYLLSESLVEDLFLCYLVPGRVTDKAYAVYCNNGYGPTFGYGYDLVASNDNSNWKNSEEVKVLHLEIDKVLLAVNKSDICGRKRPKTKSGQRKEVKPYLISENGAFGSVSGKVK</sequence>
<evidence type="ECO:0000313" key="2">
    <source>
        <dbReference type="Proteomes" id="UP000789901"/>
    </source>
</evidence>
<feature type="non-terminal residue" evidence="1">
    <location>
        <position position="213"/>
    </location>
</feature>
<dbReference type="EMBL" id="CAJVQB010003194">
    <property type="protein sequence ID" value="CAG8600439.1"/>
    <property type="molecule type" value="Genomic_DNA"/>
</dbReference>
<reference evidence="1 2" key="1">
    <citation type="submission" date="2021-06" db="EMBL/GenBank/DDBJ databases">
        <authorList>
            <person name="Kallberg Y."/>
            <person name="Tangrot J."/>
            <person name="Rosling A."/>
        </authorList>
    </citation>
    <scope>NUCLEOTIDE SEQUENCE [LARGE SCALE GENOMIC DNA]</scope>
    <source>
        <strain evidence="1 2">120-4 pot B 10/14</strain>
    </source>
</reference>
<dbReference type="Proteomes" id="UP000789901">
    <property type="component" value="Unassembled WGS sequence"/>
</dbReference>
<gene>
    <name evidence="1" type="ORF">GMARGA_LOCUS6856</name>
</gene>
<name>A0ABN7UIA0_GIGMA</name>
<organism evidence="1 2">
    <name type="scientific">Gigaspora margarita</name>
    <dbReference type="NCBI Taxonomy" id="4874"/>
    <lineage>
        <taxon>Eukaryota</taxon>
        <taxon>Fungi</taxon>
        <taxon>Fungi incertae sedis</taxon>
        <taxon>Mucoromycota</taxon>
        <taxon>Glomeromycotina</taxon>
        <taxon>Glomeromycetes</taxon>
        <taxon>Diversisporales</taxon>
        <taxon>Gigasporaceae</taxon>
        <taxon>Gigaspora</taxon>
    </lineage>
</organism>
<accession>A0ABN7UIA0</accession>
<protein>
    <submittedName>
        <fullName evidence="1">36268_t:CDS:1</fullName>
    </submittedName>
</protein>
<keyword evidence="2" id="KW-1185">Reference proteome</keyword>
<proteinExistence type="predicted"/>